<feature type="compositionally biased region" description="Pro residues" evidence="2">
    <location>
        <begin position="386"/>
        <end position="400"/>
    </location>
</feature>
<feature type="compositionally biased region" description="Acidic residues" evidence="2">
    <location>
        <begin position="107"/>
        <end position="130"/>
    </location>
</feature>
<dbReference type="Proteomes" id="UP000034680">
    <property type="component" value="Unassembled WGS sequence"/>
</dbReference>
<feature type="transmembrane region" description="Helical" evidence="3">
    <location>
        <begin position="47"/>
        <end position="66"/>
    </location>
</feature>
<evidence type="ECO:0000256" key="2">
    <source>
        <dbReference type="SAM" id="MobiDB-lite"/>
    </source>
</evidence>
<feature type="compositionally biased region" description="Basic residues" evidence="2">
    <location>
        <begin position="37"/>
        <end position="47"/>
    </location>
</feature>
<dbReference type="EMBL" id="LCUC01000612">
    <property type="protein sequence ID" value="KKY29775.1"/>
    <property type="molecule type" value="Genomic_DNA"/>
</dbReference>
<organism evidence="4 5">
    <name type="scientific">Diaporthe ampelina</name>
    <dbReference type="NCBI Taxonomy" id="1214573"/>
    <lineage>
        <taxon>Eukaryota</taxon>
        <taxon>Fungi</taxon>
        <taxon>Dikarya</taxon>
        <taxon>Ascomycota</taxon>
        <taxon>Pezizomycotina</taxon>
        <taxon>Sordariomycetes</taxon>
        <taxon>Sordariomycetidae</taxon>
        <taxon>Diaporthales</taxon>
        <taxon>Diaporthaceae</taxon>
        <taxon>Diaporthe</taxon>
    </lineage>
</organism>
<evidence type="ECO:0000256" key="1">
    <source>
        <dbReference type="SAM" id="Coils"/>
    </source>
</evidence>
<reference evidence="4 5" key="2">
    <citation type="submission" date="2015-05" db="EMBL/GenBank/DDBJ databases">
        <authorList>
            <person name="Morales-Cruz A."/>
            <person name="Amrine K.C."/>
            <person name="Cantu D."/>
        </authorList>
    </citation>
    <scope>NUCLEOTIDE SEQUENCE [LARGE SCALE GENOMIC DNA]</scope>
    <source>
        <strain evidence="4">DA912</strain>
    </source>
</reference>
<keyword evidence="5" id="KW-1185">Reference proteome</keyword>
<feature type="coiled-coil region" evidence="1">
    <location>
        <begin position="525"/>
        <end position="585"/>
    </location>
</feature>
<feature type="region of interest" description="Disordered" evidence="2">
    <location>
        <begin position="33"/>
        <end position="54"/>
    </location>
</feature>
<accession>A0A0G2HNF4</accession>
<dbReference type="AlphaFoldDB" id="A0A0G2HNF4"/>
<protein>
    <submittedName>
        <fullName evidence="4">Uncharacterized protein</fullName>
    </submittedName>
</protein>
<keyword evidence="1" id="KW-0175">Coiled coil</keyword>
<reference evidence="4 5" key="1">
    <citation type="submission" date="2015-05" db="EMBL/GenBank/DDBJ databases">
        <title>Distinctive expansion of gene families associated with plant cell wall degradation and secondary metabolism in the genomes of grapevine trunk pathogens.</title>
        <authorList>
            <person name="Lawrence D.P."/>
            <person name="Travadon R."/>
            <person name="Rolshausen P.E."/>
            <person name="Baumgartner K."/>
        </authorList>
    </citation>
    <scope>NUCLEOTIDE SEQUENCE [LARGE SCALE GENOMIC DNA]</scope>
    <source>
        <strain evidence="4">DA912</strain>
    </source>
</reference>
<evidence type="ECO:0000313" key="4">
    <source>
        <dbReference type="EMBL" id="KKY29775.1"/>
    </source>
</evidence>
<evidence type="ECO:0000313" key="5">
    <source>
        <dbReference type="Proteomes" id="UP000034680"/>
    </source>
</evidence>
<keyword evidence="3" id="KW-1133">Transmembrane helix</keyword>
<evidence type="ECO:0000256" key="3">
    <source>
        <dbReference type="SAM" id="Phobius"/>
    </source>
</evidence>
<feature type="transmembrane region" description="Helical" evidence="3">
    <location>
        <begin position="197"/>
        <end position="215"/>
    </location>
</feature>
<feature type="transmembrane region" description="Helical" evidence="3">
    <location>
        <begin position="171"/>
        <end position="190"/>
    </location>
</feature>
<sequence length="586" mass="61944">MIKQNTTTINIYINNNTKSKTVQLNAAHVLSPSEWQRKRKRKRKRRWQALSSAAVPAWPAVAATALSDAMSAANARSRSRGGPGQQQGVSSRATAAPTTNTPSDMGHEEEDDDDDDNNIDNIDDDNDDNEDKDKDGDGDALITCRRLMALLSKALAFVTRQWLAFISRHPGWVGIALAALAAWVVLPGWARSLVKGLVGLVLAGLGILPWSHALLVTSTTTTTTAGSSSSSSSPYPSSWSTVTTTVTTTSTTSVMAGPSTGCPPVSLAPLPGLACTAAALSLSSSSSSSSSSSWSLAGTSHGGRGGPWCSPALFLGGTSQAALELVRLDGTFADLVASQLAGLLASLDAHLLLVSRVEQYHSLVLAHHQLQLQLQLQQPTTATTTTPPPPPPPSPPPSSSPPGGQVAFCQHLYDLVREHKHDGAAIAATAEANPPVHLGNILAAAHRNLSVALALPTAADDDDDNHHSRTTRTTDGPLAQLRTRVSAMSKWLARAGHDHEHGHDLYLGWALQQVDESLQARAAVLEAAARSLKRLEMGLEGLREQWEAAVGRMDGDGDGTGQGQIDRVRRVAAEAAEVVQRVTEEW</sequence>
<feature type="region of interest" description="Disordered" evidence="2">
    <location>
        <begin position="379"/>
        <end position="404"/>
    </location>
</feature>
<name>A0A0G2HNF4_9PEZI</name>
<feature type="region of interest" description="Disordered" evidence="2">
    <location>
        <begin position="72"/>
        <end position="136"/>
    </location>
</feature>
<keyword evidence="3" id="KW-0812">Transmembrane</keyword>
<comment type="caution">
    <text evidence="4">The sequence shown here is derived from an EMBL/GenBank/DDBJ whole genome shotgun (WGS) entry which is preliminary data.</text>
</comment>
<keyword evidence="3" id="KW-0472">Membrane</keyword>
<gene>
    <name evidence="4" type="ORF">UCDDA912_g10296</name>
</gene>
<proteinExistence type="predicted"/>